<evidence type="ECO:0000313" key="2">
    <source>
        <dbReference type="Proteomes" id="UP001252243"/>
    </source>
</evidence>
<evidence type="ECO:0000313" key="1">
    <source>
        <dbReference type="EMBL" id="MDR7081015.1"/>
    </source>
</evidence>
<comment type="caution">
    <text evidence="1">The sequence shown here is derived from an EMBL/GenBank/DDBJ whole genome shotgun (WGS) entry which is preliminary data.</text>
</comment>
<sequence length="97" mass="10768">MTVHLVSRQVPGLLINGGAVLSLSDRVDVDLYRVRSHIRELSQIGVQGNAASRLNQLREAELLPGWYDDWVLSEQVRLRKGAPARLPDNCPRVPGAM</sequence>
<reference evidence="1 2" key="1">
    <citation type="submission" date="2023-07" db="EMBL/GenBank/DDBJ databases">
        <title>Sorghum-associated microbial communities from plants grown in Nebraska, USA.</title>
        <authorList>
            <person name="Schachtman D."/>
        </authorList>
    </citation>
    <scope>NUCLEOTIDE SEQUENCE [LARGE SCALE GENOMIC DNA]</scope>
    <source>
        <strain evidence="1 2">BE167</strain>
    </source>
</reference>
<dbReference type="EMBL" id="JAVDVQ010000001">
    <property type="protein sequence ID" value="MDR7081015.1"/>
    <property type="molecule type" value="Genomic_DNA"/>
</dbReference>
<accession>A0ABU1U799</accession>
<keyword evidence="2" id="KW-1185">Reference proteome</keyword>
<organism evidence="1 2">
    <name type="scientific">Arthrobacter ginsengisoli</name>
    <dbReference type="NCBI Taxonomy" id="1356565"/>
    <lineage>
        <taxon>Bacteria</taxon>
        <taxon>Bacillati</taxon>
        <taxon>Actinomycetota</taxon>
        <taxon>Actinomycetes</taxon>
        <taxon>Micrococcales</taxon>
        <taxon>Micrococcaceae</taxon>
        <taxon>Arthrobacter</taxon>
    </lineage>
</organism>
<gene>
    <name evidence="1" type="ORF">J2X01_000284</name>
</gene>
<dbReference type="Proteomes" id="UP001252243">
    <property type="component" value="Unassembled WGS sequence"/>
</dbReference>
<proteinExistence type="predicted"/>
<protein>
    <submittedName>
        <fullName evidence="1">Uncharacterized protein</fullName>
    </submittedName>
</protein>
<name>A0ABU1U799_9MICC</name>